<protein>
    <submittedName>
        <fullName evidence="2">Uncharacterized protein</fullName>
    </submittedName>
</protein>
<dbReference type="AlphaFoldDB" id="A0AAD7EUJ5"/>
<organism evidence="2 3">
    <name type="scientific">Mycena albidolilacea</name>
    <dbReference type="NCBI Taxonomy" id="1033008"/>
    <lineage>
        <taxon>Eukaryota</taxon>
        <taxon>Fungi</taxon>
        <taxon>Dikarya</taxon>
        <taxon>Basidiomycota</taxon>
        <taxon>Agaricomycotina</taxon>
        <taxon>Agaricomycetes</taxon>
        <taxon>Agaricomycetidae</taxon>
        <taxon>Agaricales</taxon>
        <taxon>Marasmiineae</taxon>
        <taxon>Mycenaceae</taxon>
        <taxon>Mycena</taxon>
    </lineage>
</organism>
<sequence length="107" mass="11547">MYSGIGATDGLPPVEGGLGGDGQGPNFSEQLLDGGTIRGPNPAVFQFCSRYRLSSKIGKLPRIRNRRVLFQVSDAALKDVGFKTGYIAELGRCLAEYKYELSTSTRS</sequence>
<feature type="region of interest" description="Disordered" evidence="1">
    <location>
        <begin position="1"/>
        <end position="33"/>
    </location>
</feature>
<keyword evidence="3" id="KW-1185">Reference proteome</keyword>
<reference evidence="2" key="1">
    <citation type="submission" date="2023-03" db="EMBL/GenBank/DDBJ databases">
        <title>Massive genome expansion in bonnet fungi (Mycena s.s.) driven by repeated elements and novel gene families across ecological guilds.</title>
        <authorList>
            <consortium name="Lawrence Berkeley National Laboratory"/>
            <person name="Harder C.B."/>
            <person name="Miyauchi S."/>
            <person name="Viragh M."/>
            <person name="Kuo A."/>
            <person name="Thoen E."/>
            <person name="Andreopoulos B."/>
            <person name="Lu D."/>
            <person name="Skrede I."/>
            <person name="Drula E."/>
            <person name="Henrissat B."/>
            <person name="Morin E."/>
            <person name="Kohler A."/>
            <person name="Barry K."/>
            <person name="LaButti K."/>
            <person name="Morin E."/>
            <person name="Salamov A."/>
            <person name="Lipzen A."/>
            <person name="Mereny Z."/>
            <person name="Hegedus B."/>
            <person name="Baldrian P."/>
            <person name="Stursova M."/>
            <person name="Weitz H."/>
            <person name="Taylor A."/>
            <person name="Grigoriev I.V."/>
            <person name="Nagy L.G."/>
            <person name="Martin F."/>
            <person name="Kauserud H."/>
        </authorList>
    </citation>
    <scope>NUCLEOTIDE SEQUENCE</scope>
    <source>
        <strain evidence="2">CBHHK002</strain>
    </source>
</reference>
<evidence type="ECO:0000256" key="1">
    <source>
        <dbReference type="SAM" id="MobiDB-lite"/>
    </source>
</evidence>
<evidence type="ECO:0000313" key="3">
    <source>
        <dbReference type="Proteomes" id="UP001218218"/>
    </source>
</evidence>
<evidence type="ECO:0000313" key="2">
    <source>
        <dbReference type="EMBL" id="KAJ7352677.1"/>
    </source>
</evidence>
<dbReference type="Proteomes" id="UP001218218">
    <property type="component" value="Unassembled WGS sequence"/>
</dbReference>
<dbReference type="EMBL" id="JARIHO010000012">
    <property type="protein sequence ID" value="KAJ7352677.1"/>
    <property type="molecule type" value="Genomic_DNA"/>
</dbReference>
<accession>A0AAD7EUJ5</accession>
<gene>
    <name evidence="2" type="ORF">DFH08DRAFT_805860</name>
</gene>
<name>A0AAD7EUJ5_9AGAR</name>
<proteinExistence type="predicted"/>
<comment type="caution">
    <text evidence="2">The sequence shown here is derived from an EMBL/GenBank/DDBJ whole genome shotgun (WGS) entry which is preliminary data.</text>
</comment>